<evidence type="ECO:0000313" key="6">
    <source>
        <dbReference type="Proteomes" id="UP000000724"/>
    </source>
</evidence>
<keyword evidence="1" id="KW-0677">Repeat</keyword>
<sequence>MSLVLLPTELLLMIESHLHAKRDLNSFIRICPRFTLIFEDKLYRDSPPHLRDRIIIWAARKGFAGTIRKCLSAGSKILRRDRFKSHMRDRDAPEALNVIPRSPKPHPLTVAAEAGSLSCVKLILAKGVNANFLDEHYETPMRQAAGNGHVDVVQMLLDKDPKAFTGAYKLRRPLKYAAARGQLPAIKALFAFLKDGNRNLTVKDAAQIILYEGLWHCEKSVVRYALENGADVNNEDPQFVYRFAPDLLPDEYPLRPRIKLVQSYKMGVAIGGVLTPGWSTPTPNVLHAAIIGGDSGLIELVLDQGFDIAAHAGPVLRYAVYRRDSTAISKLMKLGVTVTAMMLYDAICERDDVHCKEFIEKTAYHDNPQKGYQSVHVAVDIESASCSNPEVYRSSRSLVTPPFAVLIRDPMPTPLPTTLWIKRSDADSATNYIVDQGGELGDRKPRDPEVGQLPRVIIARTCYSPSHNPIHIVKPLLHYYFNVRGEESGDLRRFVISAAIPSVLTPMPSCHLVYLQLCSSRLRYRTTPVHRSRPVGITCHGHADSATNYVVDKRSDADATTDYVGAYRRIEYLEHSRVKYLLEDFTTSLDKGLKRCSSASHRGSSIGLKENAFYEETL</sequence>
<gene>
    <name evidence="5" type="ORF">Pc12g09710</name>
    <name evidence="5" type="ORF">PCH_Pc12g09710</name>
</gene>
<dbReference type="Pfam" id="PF12796">
    <property type="entry name" value="Ank_2"/>
    <property type="match status" value="1"/>
</dbReference>
<dbReference type="SMART" id="SM00248">
    <property type="entry name" value="ANK"/>
    <property type="match status" value="5"/>
</dbReference>
<keyword evidence="6" id="KW-1185">Reference proteome</keyword>
<dbReference type="HOGENOM" id="CLU_442191_0_0_1"/>
<proteinExistence type="predicted"/>
<dbReference type="PROSITE" id="PS50088">
    <property type="entry name" value="ANK_REPEAT"/>
    <property type="match status" value="1"/>
</dbReference>
<evidence type="ECO:0000256" key="2">
    <source>
        <dbReference type="ARBA" id="ARBA00023043"/>
    </source>
</evidence>
<dbReference type="PANTHER" id="PTHR24189:SF50">
    <property type="entry name" value="ANKYRIN REPEAT AND SOCS BOX PROTEIN 2"/>
    <property type="match status" value="1"/>
</dbReference>
<dbReference type="InterPro" id="IPR050745">
    <property type="entry name" value="Multifunctional_regulatory"/>
</dbReference>
<dbReference type="STRING" id="500485.B6GZS0"/>
<dbReference type="InterPro" id="IPR001810">
    <property type="entry name" value="F-box_dom"/>
</dbReference>
<dbReference type="InterPro" id="IPR036770">
    <property type="entry name" value="Ankyrin_rpt-contain_sf"/>
</dbReference>
<evidence type="ECO:0000256" key="1">
    <source>
        <dbReference type="ARBA" id="ARBA00022737"/>
    </source>
</evidence>
<dbReference type="OMA" id="YEGLWHC"/>
<evidence type="ECO:0000259" key="4">
    <source>
        <dbReference type="PROSITE" id="PS50181"/>
    </source>
</evidence>
<dbReference type="BioCyc" id="PCHR:PC12G09710-MONOMER"/>
<keyword evidence="2 3" id="KW-0040">ANK repeat</keyword>
<dbReference type="EMBL" id="AM920427">
    <property type="protein sequence ID" value="CAP80598.1"/>
    <property type="molecule type" value="Genomic_DNA"/>
</dbReference>
<dbReference type="SUPFAM" id="SSF48403">
    <property type="entry name" value="Ankyrin repeat"/>
    <property type="match status" value="1"/>
</dbReference>
<reference evidence="5 6" key="1">
    <citation type="journal article" date="2008" name="Nat. Biotechnol.">
        <title>Genome sequencing and analysis of the filamentous fungus Penicillium chrysogenum.</title>
        <authorList>
            <person name="van den Berg M.A."/>
            <person name="Albang R."/>
            <person name="Albermann K."/>
            <person name="Badger J.H."/>
            <person name="Daran J.-M."/>
            <person name="Driessen A.J.M."/>
            <person name="Garcia-Estrada C."/>
            <person name="Fedorova N.D."/>
            <person name="Harris D.M."/>
            <person name="Heijne W.H.M."/>
            <person name="Joardar V.S."/>
            <person name="Kiel J.A.K.W."/>
            <person name="Kovalchuk A."/>
            <person name="Martin J.F."/>
            <person name="Nierman W.C."/>
            <person name="Nijland J.G."/>
            <person name="Pronk J.T."/>
            <person name="Roubos J.A."/>
            <person name="van der Klei I.J."/>
            <person name="van Peij N.N.M.E."/>
            <person name="Veenhuis M."/>
            <person name="von Doehren H."/>
            <person name="Wagner C."/>
            <person name="Wortman J.R."/>
            <person name="Bovenberg R.A.L."/>
        </authorList>
    </citation>
    <scope>NUCLEOTIDE SEQUENCE [LARGE SCALE GENOMIC DNA]</scope>
    <source>
        <strain evidence="6">ATCC 28089 / DSM 1075 / NRRL 1951 / Wisconsin 54-1255</strain>
    </source>
</reference>
<dbReference type="VEuPathDB" id="FungiDB:PCH_Pc12g09710"/>
<name>B6GZS0_PENRW</name>
<organism evidence="5 6">
    <name type="scientific">Penicillium rubens (strain ATCC 28089 / DSM 1075 / NRRL 1951 / Wisconsin 54-1255)</name>
    <name type="common">Penicillium chrysogenum</name>
    <dbReference type="NCBI Taxonomy" id="500485"/>
    <lineage>
        <taxon>Eukaryota</taxon>
        <taxon>Fungi</taxon>
        <taxon>Dikarya</taxon>
        <taxon>Ascomycota</taxon>
        <taxon>Pezizomycotina</taxon>
        <taxon>Eurotiomycetes</taxon>
        <taxon>Eurotiomycetidae</taxon>
        <taxon>Eurotiales</taxon>
        <taxon>Aspergillaceae</taxon>
        <taxon>Penicillium</taxon>
        <taxon>Penicillium chrysogenum species complex</taxon>
    </lineage>
</organism>
<dbReference type="PANTHER" id="PTHR24189">
    <property type="entry name" value="MYOTROPHIN"/>
    <property type="match status" value="1"/>
</dbReference>
<dbReference type="PROSITE" id="PS50181">
    <property type="entry name" value="FBOX"/>
    <property type="match status" value="1"/>
</dbReference>
<evidence type="ECO:0000313" key="5">
    <source>
        <dbReference type="EMBL" id="CAP80598.1"/>
    </source>
</evidence>
<feature type="domain" description="F-box" evidence="4">
    <location>
        <begin position="1"/>
        <end position="46"/>
    </location>
</feature>
<accession>B6GZS0</accession>
<protein>
    <submittedName>
        <fullName evidence="5">Pc12g09710 protein</fullName>
    </submittedName>
</protein>
<feature type="repeat" description="ANK" evidence="3">
    <location>
        <begin position="107"/>
        <end position="135"/>
    </location>
</feature>
<dbReference type="InterPro" id="IPR002110">
    <property type="entry name" value="Ankyrin_rpt"/>
</dbReference>
<dbReference type="AlphaFoldDB" id="B6GZS0"/>
<dbReference type="OrthoDB" id="341259at2759"/>
<dbReference type="Proteomes" id="UP000000724">
    <property type="component" value="Contig Pc00c12"/>
</dbReference>
<evidence type="ECO:0000256" key="3">
    <source>
        <dbReference type="PROSITE-ProRule" id="PRU00023"/>
    </source>
</evidence>
<dbReference type="Gene3D" id="1.25.40.20">
    <property type="entry name" value="Ankyrin repeat-containing domain"/>
    <property type="match status" value="1"/>
</dbReference>